<keyword evidence="3" id="KW-1185">Reference proteome</keyword>
<dbReference type="InParanoid" id="G0MQ85"/>
<accession>G0MQ85</accession>
<evidence type="ECO:0000313" key="2">
    <source>
        <dbReference type="EMBL" id="EGT40834.1"/>
    </source>
</evidence>
<name>G0MQ85_CAEBE</name>
<feature type="transmembrane region" description="Helical" evidence="1">
    <location>
        <begin position="58"/>
        <end position="77"/>
    </location>
</feature>
<evidence type="ECO:0000313" key="3">
    <source>
        <dbReference type="Proteomes" id="UP000008068"/>
    </source>
</evidence>
<dbReference type="OrthoDB" id="5895468at2759"/>
<gene>
    <name evidence="2" type="ORF">CAEBREN_19549</name>
</gene>
<sequence length="195" mass="23256">MVFSLITALPMFLFFMTTTFSYAWSASRGKVVPYEPLGLFVSFVGLTSPNIVDSYTTVRFLVGMVQSAFLCNVFLILHVNFGDWVDIRYARYCSTLFGIYSFLRLTYFKTMLIPKRPLKLNWKSIITISIFFISTGYYMYPYTPSLNLFYHVYVYLLCIETSIWYYTKEFRLYCKYPKKEFTWFHKAYYITVHRS</sequence>
<keyword evidence="1" id="KW-0472">Membrane</keyword>
<keyword evidence="1" id="KW-0812">Transmembrane</keyword>
<organism evidence="3">
    <name type="scientific">Caenorhabditis brenneri</name>
    <name type="common">Nematode worm</name>
    <dbReference type="NCBI Taxonomy" id="135651"/>
    <lineage>
        <taxon>Eukaryota</taxon>
        <taxon>Metazoa</taxon>
        <taxon>Ecdysozoa</taxon>
        <taxon>Nematoda</taxon>
        <taxon>Chromadorea</taxon>
        <taxon>Rhabditida</taxon>
        <taxon>Rhabditina</taxon>
        <taxon>Rhabditomorpha</taxon>
        <taxon>Rhabditoidea</taxon>
        <taxon>Rhabditidae</taxon>
        <taxon>Peloderinae</taxon>
        <taxon>Caenorhabditis</taxon>
    </lineage>
</organism>
<feature type="transmembrane region" description="Helical" evidence="1">
    <location>
        <begin position="120"/>
        <end position="140"/>
    </location>
</feature>
<dbReference type="HOGENOM" id="CLU_097287_0_0_1"/>
<feature type="transmembrane region" description="Helical" evidence="1">
    <location>
        <begin position="146"/>
        <end position="166"/>
    </location>
</feature>
<dbReference type="AlphaFoldDB" id="G0MQ85"/>
<keyword evidence="1" id="KW-1133">Transmembrane helix</keyword>
<dbReference type="EMBL" id="GL379806">
    <property type="protein sequence ID" value="EGT40834.1"/>
    <property type="molecule type" value="Genomic_DNA"/>
</dbReference>
<dbReference type="OMA" id="WEMNTIN"/>
<dbReference type="Proteomes" id="UP000008068">
    <property type="component" value="Unassembled WGS sequence"/>
</dbReference>
<reference evidence="3" key="1">
    <citation type="submission" date="2011-07" db="EMBL/GenBank/DDBJ databases">
        <authorList>
            <consortium name="Caenorhabditis brenneri Sequencing and Analysis Consortium"/>
            <person name="Wilson R.K."/>
        </authorList>
    </citation>
    <scope>NUCLEOTIDE SEQUENCE [LARGE SCALE GENOMIC DNA]</scope>
    <source>
        <strain evidence="3">PB2801</strain>
    </source>
</reference>
<evidence type="ECO:0000256" key="1">
    <source>
        <dbReference type="SAM" id="Phobius"/>
    </source>
</evidence>
<dbReference type="eggNOG" id="ENOG502TM0W">
    <property type="taxonomic scope" value="Eukaryota"/>
</dbReference>
<proteinExistence type="predicted"/>
<protein>
    <submittedName>
        <fullName evidence="2">Uncharacterized protein</fullName>
    </submittedName>
</protein>